<sequence length="124" mass="14594">MRPRYRVWDKEEKKMIYDAENTYDGYPVDISSFGIILGLPNFYDVMQYTGIKDVNSNRIYEKDIVRITTTQTEETRRGEVIYYEGNAMYLVETTMGDYFTFMSQDIKSVEVLGNIHENKGLLNE</sequence>
<dbReference type="InterPro" id="IPR019096">
    <property type="entry name" value="YopX_protein"/>
</dbReference>
<dbReference type="RefSeq" id="WP_087582260.1">
    <property type="nucleotide sequence ID" value="NZ_NDYQ01000020.1"/>
</dbReference>
<reference evidence="2 3" key="1">
    <citation type="submission" date="2017-04" db="EMBL/GenBank/DDBJ databases">
        <title>Complete genome of Campylobacter concisus ATCC 33237T and draft genomes for an additional eight well characterized C. concisus strains.</title>
        <authorList>
            <person name="Cornelius A.J."/>
            <person name="Miller W.G."/>
            <person name="Lastovica A.J."/>
            <person name="On S.L."/>
            <person name="French N.P."/>
            <person name="Vandenberg O."/>
            <person name="Biggs P.J."/>
        </authorList>
    </citation>
    <scope>NUCLEOTIDE SEQUENCE [LARGE SCALE GENOMIC DNA]</scope>
    <source>
        <strain evidence="2 3">Lasto127.99</strain>
    </source>
</reference>
<dbReference type="Proteomes" id="UP000195893">
    <property type="component" value="Unassembled WGS sequence"/>
</dbReference>
<dbReference type="AlphaFoldDB" id="A0A1Y5NE74"/>
<dbReference type="EMBL" id="NDYQ01000020">
    <property type="protein sequence ID" value="OUT16132.1"/>
    <property type="molecule type" value="Genomic_DNA"/>
</dbReference>
<name>A0A1Y5NE74_9BACT</name>
<dbReference type="Pfam" id="PF09643">
    <property type="entry name" value="YopX"/>
    <property type="match status" value="1"/>
</dbReference>
<proteinExistence type="predicted"/>
<evidence type="ECO:0000313" key="2">
    <source>
        <dbReference type="EMBL" id="OUT16132.1"/>
    </source>
</evidence>
<accession>A0A1Y5NE74</accession>
<evidence type="ECO:0000259" key="1">
    <source>
        <dbReference type="Pfam" id="PF09643"/>
    </source>
</evidence>
<dbReference type="Gene3D" id="2.30.30.290">
    <property type="entry name" value="YopX-like domains"/>
    <property type="match status" value="1"/>
</dbReference>
<protein>
    <recommendedName>
        <fullName evidence="1">YopX protein domain-containing protein</fullName>
    </recommendedName>
</protein>
<organism evidence="2 3">
    <name type="scientific">Campylobacter concisus</name>
    <dbReference type="NCBI Taxonomy" id="199"/>
    <lineage>
        <taxon>Bacteria</taxon>
        <taxon>Pseudomonadati</taxon>
        <taxon>Campylobacterota</taxon>
        <taxon>Epsilonproteobacteria</taxon>
        <taxon>Campylobacterales</taxon>
        <taxon>Campylobacteraceae</taxon>
        <taxon>Campylobacter</taxon>
    </lineage>
</organism>
<dbReference type="SUPFAM" id="SSF159006">
    <property type="entry name" value="YopX-like"/>
    <property type="match status" value="1"/>
</dbReference>
<feature type="domain" description="YopX protein" evidence="1">
    <location>
        <begin position="5"/>
        <end position="122"/>
    </location>
</feature>
<comment type="caution">
    <text evidence="2">The sequence shown here is derived from an EMBL/GenBank/DDBJ whole genome shotgun (WGS) entry which is preliminary data.</text>
</comment>
<gene>
    <name evidence="2" type="ORF">B9N60_10020</name>
</gene>
<evidence type="ECO:0000313" key="3">
    <source>
        <dbReference type="Proteomes" id="UP000195893"/>
    </source>
</evidence>
<dbReference type="InterPro" id="IPR023385">
    <property type="entry name" value="YopX-like_C"/>
</dbReference>